<sequence>MAVGAEPSDDIKHKETQVLFDLFTMFINGAERVEHGWTKIILRLDLATTKSYPFLVFALSLRYTREFFEELAQGWTQHGLRVYKCTPNISVRKYSKFYSYNILYAEK</sequence>
<gene>
    <name evidence="2" type="primary">ga05659</name>
    <name evidence="1" type="synonym">ga05205</name>
    <name evidence="1" type="ORF">PR202_ga05205</name>
    <name evidence="2" type="ORF">PR202_ga05659</name>
</gene>
<keyword evidence="3" id="KW-1185">Reference proteome</keyword>
<accession>A0AAV5BUL1</accession>
<evidence type="ECO:0000313" key="2">
    <source>
        <dbReference type="EMBL" id="GJM89464.1"/>
    </source>
</evidence>
<dbReference type="EMBL" id="BQKI01000002">
    <property type="protein sequence ID" value="GJM89464.1"/>
    <property type="molecule type" value="Genomic_DNA"/>
</dbReference>
<proteinExistence type="predicted"/>
<evidence type="ECO:0000313" key="3">
    <source>
        <dbReference type="Proteomes" id="UP001054889"/>
    </source>
</evidence>
<evidence type="ECO:0000313" key="1">
    <source>
        <dbReference type="EMBL" id="GJM89063.1"/>
    </source>
</evidence>
<comment type="caution">
    <text evidence="2">The sequence shown here is derived from an EMBL/GenBank/DDBJ whole genome shotgun (WGS) entry which is preliminary data.</text>
</comment>
<protein>
    <submittedName>
        <fullName evidence="2">Uncharacterized protein</fullName>
    </submittedName>
</protein>
<reference evidence="2" key="1">
    <citation type="journal article" date="2018" name="DNA Res.">
        <title>Multiple hybrid de novo genome assembly of finger millet, an orphan allotetraploid crop.</title>
        <authorList>
            <person name="Hatakeyama M."/>
            <person name="Aluri S."/>
            <person name="Balachadran M.T."/>
            <person name="Sivarajan S.R."/>
            <person name="Patrignani A."/>
            <person name="Gruter S."/>
            <person name="Poveda L."/>
            <person name="Shimizu-Inatsugi R."/>
            <person name="Baeten J."/>
            <person name="Francoijs K.J."/>
            <person name="Nataraja K.N."/>
            <person name="Reddy Y.A.N."/>
            <person name="Phadnis S."/>
            <person name="Ravikumar R.L."/>
            <person name="Schlapbach R."/>
            <person name="Sreeman S.M."/>
            <person name="Shimizu K.K."/>
        </authorList>
    </citation>
    <scope>NUCLEOTIDE SEQUENCE</scope>
</reference>
<reference evidence="2" key="2">
    <citation type="submission" date="2021-12" db="EMBL/GenBank/DDBJ databases">
        <title>Resequencing data analysis of finger millet.</title>
        <authorList>
            <person name="Hatakeyama M."/>
            <person name="Aluri S."/>
            <person name="Balachadran M.T."/>
            <person name="Sivarajan S.R."/>
            <person name="Poveda L."/>
            <person name="Shimizu-Inatsugi R."/>
            <person name="Schlapbach R."/>
            <person name="Sreeman S.M."/>
            <person name="Shimizu K.K."/>
        </authorList>
    </citation>
    <scope>NUCLEOTIDE SEQUENCE</scope>
</reference>
<name>A0AAV5BUL1_ELECO</name>
<dbReference type="Proteomes" id="UP001054889">
    <property type="component" value="Unassembled WGS sequence"/>
</dbReference>
<organism evidence="2 3">
    <name type="scientific">Eleusine coracana subsp. coracana</name>
    <dbReference type="NCBI Taxonomy" id="191504"/>
    <lineage>
        <taxon>Eukaryota</taxon>
        <taxon>Viridiplantae</taxon>
        <taxon>Streptophyta</taxon>
        <taxon>Embryophyta</taxon>
        <taxon>Tracheophyta</taxon>
        <taxon>Spermatophyta</taxon>
        <taxon>Magnoliopsida</taxon>
        <taxon>Liliopsida</taxon>
        <taxon>Poales</taxon>
        <taxon>Poaceae</taxon>
        <taxon>PACMAD clade</taxon>
        <taxon>Chloridoideae</taxon>
        <taxon>Cynodonteae</taxon>
        <taxon>Eleusininae</taxon>
        <taxon>Eleusine</taxon>
    </lineage>
</organism>
<dbReference type="AlphaFoldDB" id="A0AAV5BUL1"/>
<dbReference type="EMBL" id="BQKI01000002">
    <property type="protein sequence ID" value="GJM89063.1"/>
    <property type="molecule type" value="Genomic_DNA"/>
</dbReference>